<reference evidence="2 3" key="1">
    <citation type="submission" date="2024-01" db="EMBL/GenBank/DDBJ databases">
        <title>The genomes of 5 underutilized Papilionoideae crops provide insights into root nodulation and disease resistance.</title>
        <authorList>
            <person name="Yuan L."/>
        </authorList>
    </citation>
    <scope>NUCLEOTIDE SEQUENCE [LARGE SCALE GENOMIC DNA]</scope>
    <source>
        <strain evidence="2">LY-2023</strain>
        <tissue evidence="2">Leaf</tissue>
    </source>
</reference>
<evidence type="ECO:0000313" key="2">
    <source>
        <dbReference type="EMBL" id="KAK7285781.1"/>
    </source>
</evidence>
<organism evidence="2 3">
    <name type="scientific">Clitoria ternatea</name>
    <name type="common">Butterfly pea</name>
    <dbReference type="NCBI Taxonomy" id="43366"/>
    <lineage>
        <taxon>Eukaryota</taxon>
        <taxon>Viridiplantae</taxon>
        <taxon>Streptophyta</taxon>
        <taxon>Embryophyta</taxon>
        <taxon>Tracheophyta</taxon>
        <taxon>Spermatophyta</taxon>
        <taxon>Magnoliopsida</taxon>
        <taxon>eudicotyledons</taxon>
        <taxon>Gunneridae</taxon>
        <taxon>Pentapetalae</taxon>
        <taxon>rosids</taxon>
        <taxon>fabids</taxon>
        <taxon>Fabales</taxon>
        <taxon>Fabaceae</taxon>
        <taxon>Papilionoideae</taxon>
        <taxon>50 kb inversion clade</taxon>
        <taxon>NPAAA clade</taxon>
        <taxon>indigoferoid/millettioid clade</taxon>
        <taxon>Phaseoleae</taxon>
        <taxon>Clitoria</taxon>
    </lineage>
</organism>
<proteinExistence type="predicted"/>
<dbReference type="EMBL" id="JAYKXN010000005">
    <property type="protein sequence ID" value="KAK7285781.1"/>
    <property type="molecule type" value="Genomic_DNA"/>
</dbReference>
<evidence type="ECO:0000256" key="1">
    <source>
        <dbReference type="SAM" id="MobiDB-lite"/>
    </source>
</evidence>
<dbReference type="Proteomes" id="UP001359559">
    <property type="component" value="Unassembled WGS sequence"/>
</dbReference>
<protein>
    <submittedName>
        <fullName evidence="2">Uncharacterized protein</fullName>
    </submittedName>
</protein>
<feature type="region of interest" description="Disordered" evidence="1">
    <location>
        <begin position="60"/>
        <end position="87"/>
    </location>
</feature>
<accession>A0AAN9ITD2</accession>
<dbReference type="AlphaFoldDB" id="A0AAN9ITD2"/>
<feature type="region of interest" description="Disordered" evidence="1">
    <location>
        <begin position="28"/>
        <end position="47"/>
    </location>
</feature>
<evidence type="ECO:0000313" key="3">
    <source>
        <dbReference type="Proteomes" id="UP001359559"/>
    </source>
</evidence>
<comment type="caution">
    <text evidence="2">The sequence shown here is derived from an EMBL/GenBank/DDBJ whole genome shotgun (WGS) entry which is preliminary data.</text>
</comment>
<sequence>MTPDLRDKVIRQLREKLAELRCERSMPADTMSPLGFHQPKVSKPEVSRTPYYSKIVTYDKEQQAQSQVEQQNPRRKGIPSGTPPSGYNLSIHFSRMLIVAPLI</sequence>
<keyword evidence="3" id="KW-1185">Reference proteome</keyword>
<gene>
    <name evidence="2" type="ORF">RJT34_20562</name>
</gene>
<name>A0AAN9ITD2_CLITE</name>